<keyword evidence="3" id="KW-1185">Reference proteome</keyword>
<feature type="compositionally biased region" description="Polar residues" evidence="1">
    <location>
        <begin position="48"/>
        <end position="57"/>
    </location>
</feature>
<dbReference type="HOGENOM" id="CLU_2867894_0_0_1"/>
<protein>
    <submittedName>
        <fullName evidence="2">Uncharacterized protein</fullName>
    </submittedName>
</protein>
<feature type="region of interest" description="Disordered" evidence="1">
    <location>
        <begin position="21"/>
        <end position="64"/>
    </location>
</feature>
<reference evidence="2 3" key="1">
    <citation type="submission" date="2014-04" db="EMBL/GenBank/DDBJ databases">
        <authorList>
            <consortium name="DOE Joint Genome Institute"/>
            <person name="Kuo A."/>
            <person name="Gay G."/>
            <person name="Dore J."/>
            <person name="Kohler A."/>
            <person name="Nagy L.G."/>
            <person name="Floudas D."/>
            <person name="Copeland A."/>
            <person name="Barry K.W."/>
            <person name="Cichocki N."/>
            <person name="Veneault-Fourrey C."/>
            <person name="LaButti K."/>
            <person name="Lindquist E.A."/>
            <person name="Lipzen A."/>
            <person name="Lundell T."/>
            <person name="Morin E."/>
            <person name="Murat C."/>
            <person name="Sun H."/>
            <person name="Tunlid A."/>
            <person name="Henrissat B."/>
            <person name="Grigoriev I.V."/>
            <person name="Hibbett D.S."/>
            <person name="Martin F."/>
            <person name="Nordberg H.P."/>
            <person name="Cantor M.N."/>
            <person name="Hua S.X."/>
        </authorList>
    </citation>
    <scope>NUCLEOTIDE SEQUENCE [LARGE SCALE GENOMIC DNA]</scope>
    <source>
        <strain evidence="3">h7</strain>
    </source>
</reference>
<name>A0A0C3C388_HEBCY</name>
<gene>
    <name evidence="2" type="ORF">M413DRAFT_240937</name>
</gene>
<dbReference type="Proteomes" id="UP000053424">
    <property type="component" value="Unassembled WGS sequence"/>
</dbReference>
<evidence type="ECO:0000256" key="1">
    <source>
        <dbReference type="SAM" id="MobiDB-lite"/>
    </source>
</evidence>
<organism evidence="2 3">
    <name type="scientific">Hebeloma cylindrosporum</name>
    <dbReference type="NCBI Taxonomy" id="76867"/>
    <lineage>
        <taxon>Eukaryota</taxon>
        <taxon>Fungi</taxon>
        <taxon>Dikarya</taxon>
        <taxon>Basidiomycota</taxon>
        <taxon>Agaricomycotina</taxon>
        <taxon>Agaricomycetes</taxon>
        <taxon>Agaricomycetidae</taxon>
        <taxon>Agaricales</taxon>
        <taxon>Agaricineae</taxon>
        <taxon>Hymenogastraceae</taxon>
        <taxon>Hebeloma</taxon>
    </lineage>
</organism>
<dbReference type="EMBL" id="KN831789">
    <property type="protein sequence ID" value="KIM38719.1"/>
    <property type="molecule type" value="Genomic_DNA"/>
</dbReference>
<evidence type="ECO:0000313" key="2">
    <source>
        <dbReference type="EMBL" id="KIM38719.1"/>
    </source>
</evidence>
<accession>A0A0C3C388</accession>
<sequence length="64" mass="7292">MSKRKVAYYYDGERPFSVSFPRRSMKQGTGNSSRRRGLHLWTGAPHEATSNTSNPRFSNGVWDA</sequence>
<evidence type="ECO:0000313" key="3">
    <source>
        <dbReference type="Proteomes" id="UP000053424"/>
    </source>
</evidence>
<proteinExistence type="predicted"/>
<dbReference type="AlphaFoldDB" id="A0A0C3C388"/>
<reference evidence="3" key="2">
    <citation type="submission" date="2015-01" db="EMBL/GenBank/DDBJ databases">
        <title>Evolutionary Origins and Diversification of the Mycorrhizal Mutualists.</title>
        <authorList>
            <consortium name="DOE Joint Genome Institute"/>
            <consortium name="Mycorrhizal Genomics Consortium"/>
            <person name="Kohler A."/>
            <person name="Kuo A."/>
            <person name="Nagy L.G."/>
            <person name="Floudas D."/>
            <person name="Copeland A."/>
            <person name="Barry K.W."/>
            <person name="Cichocki N."/>
            <person name="Veneault-Fourrey C."/>
            <person name="LaButti K."/>
            <person name="Lindquist E.A."/>
            <person name="Lipzen A."/>
            <person name="Lundell T."/>
            <person name="Morin E."/>
            <person name="Murat C."/>
            <person name="Riley R."/>
            <person name="Ohm R."/>
            <person name="Sun H."/>
            <person name="Tunlid A."/>
            <person name="Henrissat B."/>
            <person name="Grigoriev I.V."/>
            <person name="Hibbett D.S."/>
            <person name="Martin F."/>
        </authorList>
    </citation>
    <scope>NUCLEOTIDE SEQUENCE [LARGE SCALE GENOMIC DNA]</scope>
    <source>
        <strain evidence="3">h7</strain>
    </source>
</reference>